<accession>A0A9P5BCK9</accession>
<evidence type="ECO:0000256" key="3">
    <source>
        <dbReference type="ARBA" id="ARBA00023242"/>
    </source>
</evidence>
<keyword evidence="7" id="KW-1185">Reference proteome</keyword>
<dbReference type="GO" id="GO:0000981">
    <property type="term" value="F:DNA-binding transcription factor activity, RNA polymerase II-specific"/>
    <property type="evidence" value="ECO:0007669"/>
    <property type="project" value="InterPro"/>
</dbReference>
<dbReference type="GO" id="GO:0000978">
    <property type="term" value="F:RNA polymerase II cis-regulatory region sequence-specific DNA binding"/>
    <property type="evidence" value="ECO:0007669"/>
    <property type="project" value="TreeGrafter"/>
</dbReference>
<dbReference type="SMART" id="SM00906">
    <property type="entry name" value="Fungal_trans"/>
    <property type="match status" value="1"/>
</dbReference>
<keyword evidence="3" id="KW-0539">Nucleus</keyword>
<organism evidence="6 7">
    <name type="scientific">Fusarium agapanthi</name>
    <dbReference type="NCBI Taxonomy" id="1803897"/>
    <lineage>
        <taxon>Eukaryota</taxon>
        <taxon>Fungi</taxon>
        <taxon>Dikarya</taxon>
        <taxon>Ascomycota</taxon>
        <taxon>Pezizomycotina</taxon>
        <taxon>Sordariomycetes</taxon>
        <taxon>Hypocreomycetidae</taxon>
        <taxon>Hypocreales</taxon>
        <taxon>Nectriaceae</taxon>
        <taxon>Fusarium</taxon>
        <taxon>Fusarium fujikuroi species complex</taxon>
    </lineage>
</organism>
<dbReference type="Pfam" id="PF00485">
    <property type="entry name" value="PRK"/>
    <property type="match status" value="1"/>
</dbReference>
<dbReference type="OrthoDB" id="3364175at2759"/>
<dbReference type="InterPro" id="IPR036864">
    <property type="entry name" value="Zn2-C6_fun-type_DNA-bd_sf"/>
</dbReference>
<proteinExistence type="predicted"/>
<protein>
    <submittedName>
        <fullName evidence="6">C6 transcription factor</fullName>
    </submittedName>
</protein>
<comment type="caution">
    <text evidence="6">The sequence shown here is derived from an EMBL/GenBank/DDBJ whole genome shotgun (WGS) entry which is preliminary data.</text>
</comment>
<dbReference type="InterPro" id="IPR006083">
    <property type="entry name" value="PRK/URK"/>
</dbReference>
<dbReference type="InterPro" id="IPR007219">
    <property type="entry name" value="XnlR_reg_dom"/>
</dbReference>
<dbReference type="InterPro" id="IPR027417">
    <property type="entry name" value="P-loop_NTPase"/>
</dbReference>
<keyword evidence="2" id="KW-0804">Transcription</keyword>
<keyword evidence="1" id="KW-0805">Transcription regulation</keyword>
<evidence type="ECO:0000259" key="5">
    <source>
        <dbReference type="SMART" id="SM00906"/>
    </source>
</evidence>
<dbReference type="GO" id="GO:0005524">
    <property type="term" value="F:ATP binding"/>
    <property type="evidence" value="ECO:0007669"/>
    <property type="project" value="InterPro"/>
</dbReference>
<feature type="domain" description="Xylanolytic transcriptional activator regulatory" evidence="5">
    <location>
        <begin position="514"/>
        <end position="586"/>
    </location>
</feature>
<dbReference type="Proteomes" id="UP000737391">
    <property type="component" value="Unassembled WGS sequence"/>
</dbReference>
<dbReference type="InterPro" id="IPR051127">
    <property type="entry name" value="Fungal_SecMet_Regulators"/>
</dbReference>
<feature type="region of interest" description="Disordered" evidence="4">
    <location>
        <begin position="376"/>
        <end position="401"/>
    </location>
</feature>
<dbReference type="CDD" id="cd12148">
    <property type="entry name" value="fungal_TF_MHR"/>
    <property type="match status" value="1"/>
</dbReference>
<dbReference type="Gene3D" id="4.10.240.10">
    <property type="entry name" value="Zn(2)-C6 fungal-type DNA-binding domain"/>
    <property type="match status" value="1"/>
</dbReference>
<dbReference type="GO" id="GO:0006351">
    <property type="term" value="P:DNA-templated transcription"/>
    <property type="evidence" value="ECO:0007669"/>
    <property type="project" value="InterPro"/>
</dbReference>
<sequence>MDDIYAQLERRALSLLQQLRQRSSDARAIVILAGLPGSGKSTVAAQVVQRINAHHSARIAKVLPMDGYHYSRSHLDSLPNCVEAHARRGAHWTFDSQAVLDMVKQLHGSRERPFTTLYMPSFDHEIKDPVPDAIEISPDVKIVLVEGNWLLYNEDPWNQIVNYADATWFIDVDPQLALHRVAKRHVACGIERTLEAAMDRARNNDMKNGEDIRRGLIQPNIIVKSVEDAVNGPGPCSYCARAGKDCSFVNPPDRTRLTRKNLDAIELRCNKLEALIRSLHPDMDIDVALANLESGQEVVKRTEPESDDDSPEHEEPAHEYEWSEPSLPPDFDSQNDEAAAMDGMATLNGLDAGYLGSSSGANLLQEIASMLPELAASNSPATSHGKSPSQTHKSKPSLDPPNLANESLTNYFIDAYFLFYNVSYPILHERSFRQKLAARGMRRGKSSWNIIYYLVLAIGHWISTSDKHHAGSRFYTAARNSLSIHMLESGTLETLQALLLMSNYLQKMDKPNTGYQFTGIAYKMALGLGMHRESPKLQDNVGFERRRQLFWVLYCFDSGFNITTGRPPYAQEGIIDTALPRNIDDKDLEPTMPVPPEVDTPTTLSAIIAQAELAKHANSLYLEYLTAKTSNTKVEYQVAETIERTLTDWRQRLPQYFTSADVPVWFAGPRAVVLWKEQNLRILLWRGSKRNHPYLPNKTDAETRCLEAAMQSINDITAFCSINEGILHLGIVWYATYFLFQAALVLEASYLDREAQDKLDNETADWRLMVHKAQSCLVTFSARTRRAETAANTRRTVLTVPELVEEVPATLQPLVGDAEVSLPPADPQTFCDGNLSIGTWTLNDDGSDPTMRMILDNTPWGYLDNAPMDTLLNDWFPQDTFEE</sequence>
<feature type="compositionally biased region" description="Polar residues" evidence="4">
    <location>
        <begin position="376"/>
        <end position="391"/>
    </location>
</feature>
<gene>
    <name evidence="6" type="ORF">FAGAP_4974</name>
</gene>
<dbReference type="PANTHER" id="PTHR47424">
    <property type="entry name" value="REGULATORY PROTEIN GAL4"/>
    <property type="match status" value="1"/>
</dbReference>
<dbReference type="EMBL" id="LUFC02000304">
    <property type="protein sequence ID" value="KAF4498853.1"/>
    <property type="molecule type" value="Genomic_DNA"/>
</dbReference>
<dbReference type="GO" id="GO:0000435">
    <property type="term" value="P:positive regulation of transcription from RNA polymerase II promoter by galactose"/>
    <property type="evidence" value="ECO:0007669"/>
    <property type="project" value="TreeGrafter"/>
</dbReference>
<dbReference type="SUPFAM" id="SSF52540">
    <property type="entry name" value="P-loop containing nucleoside triphosphate hydrolases"/>
    <property type="match status" value="1"/>
</dbReference>
<dbReference type="GO" id="GO:0008270">
    <property type="term" value="F:zinc ion binding"/>
    <property type="evidence" value="ECO:0007669"/>
    <property type="project" value="InterPro"/>
</dbReference>
<evidence type="ECO:0000256" key="4">
    <source>
        <dbReference type="SAM" id="MobiDB-lite"/>
    </source>
</evidence>
<reference evidence="6" key="1">
    <citation type="submission" date="2020-01" db="EMBL/GenBank/DDBJ databases">
        <title>Identification and distribution of gene clusters putatively required for synthesis of sphingolipid metabolism inhibitors in phylogenetically diverse species of the filamentous fungus Fusarium.</title>
        <authorList>
            <person name="Kim H.-S."/>
            <person name="Busman M."/>
            <person name="Brown D.W."/>
            <person name="Divon H."/>
            <person name="Uhlig S."/>
            <person name="Proctor R.H."/>
        </authorList>
    </citation>
    <scope>NUCLEOTIDE SEQUENCE</scope>
    <source>
        <strain evidence="6">NRRL 31653</strain>
    </source>
</reference>
<dbReference type="PANTHER" id="PTHR47424:SF2">
    <property type="entry name" value="TRANSCRIPTION FACTOR DOMAIN-CONTAINING PROTEIN-RELATED"/>
    <property type="match status" value="1"/>
</dbReference>
<name>A0A9P5BCK9_9HYPO</name>
<dbReference type="GO" id="GO:0016301">
    <property type="term" value="F:kinase activity"/>
    <property type="evidence" value="ECO:0007669"/>
    <property type="project" value="InterPro"/>
</dbReference>
<dbReference type="GO" id="GO:0005634">
    <property type="term" value="C:nucleus"/>
    <property type="evidence" value="ECO:0007669"/>
    <property type="project" value="TreeGrafter"/>
</dbReference>
<dbReference type="Gene3D" id="3.40.50.300">
    <property type="entry name" value="P-loop containing nucleotide triphosphate hydrolases"/>
    <property type="match status" value="2"/>
</dbReference>
<evidence type="ECO:0000256" key="2">
    <source>
        <dbReference type="ARBA" id="ARBA00023163"/>
    </source>
</evidence>
<evidence type="ECO:0000313" key="7">
    <source>
        <dbReference type="Proteomes" id="UP000737391"/>
    </source>
</evidence>
<dbReference type="Pfam" id="PF04082">
    <property type="entry name" value="Fungal_trans"/>
    <property type="match status" value="1"/>
</dbReference>
<evidence type="ECO:0000256" key="1">
    <source>
        <dbReference type="ARBA" id="ARBA00023015"/>
    </source>
</evidence>
<feature type="region of interest" description="Disordered" evidence="4">
    <location>
        <begin position="296"/>
        <end position="336"/>
    </location>
</feature>
<dbReference type="AlphaFoldDB" id="A0A9P5BCK9"/>
<evidence type="ECO:0000313" key="6">
    <source>
        <dbReference type="EMBL" id="KAF4498853.1"/>
    </source>
</evidence>